<reference evidence="2 3" key="1">
    <citation type="submission" date="2019-07" db="EMBL/GenBank/DDBJ databases">
        <title>Genomic Encyclopedia of Type Strains, Phase III (KMG-III): the genomes of soil and plant-associated and newly described type strains.</title>
        <authorList>
            <person name="Whitman W."/>
        </authorList>
    </citation>
    <scope>NUCLEOTIDE SEQUENCE [LARGE SCALE GENOMIC DNA]</scope>
    <source>
        <strain evidence="2 3">BL24</strain>
    </source>
</reference>
<dbReference type="Proteomes" id="UP000323257">
    <property type="component" value="Unassembled WGS sequence"/>
</dbReference>
<sequence length="128" mass="15032">MDIFRLIAEERIREAMENGEFEHFEGKGKPLMLEDLSHVPEDLRMSYKIMRNSGYLPPEMHLAKEIASLQELLALCTSDEEREPLRSQLNEKRLRYRMMAEAKGLYDNAAYAQYEHLIKGKLEGDDRQ</sequence>
<dbReference type="EMBL" id="VNHS01000002">
    <property type="protein sequence ID" value="TYP77566.1"/>
    <property type="molecule type" value="Genomic_DNA"/>
</dbReference>
<dbReference type="PANTHER" id="PTHR39158:SF1">
    <property type="entry name" value="DNAJ HOMOLOG SUBFAMILY C MEMBER 28"/>
    <property type="match status" value="1"/>
</dbReference>
<dbReference type="InterPro" id="IPR018961">
    <property type="entry name" value="DnaJ_homolog_subfam-C_membr-28"/>
</dbReference>
<dbReference type="AlphaFoldDB" id="A0A5S5CH59"/>
<evidence type="ECO:0000313" key="2">
    <source>
        <dbReference type="EMBL" id="TYP77566.1"/>
    </source>
</evidence>
<dbReference type="Pfam" id="PF09350">
    <property type="entry name" value="DJC28_CD"/>
    <property type="match status" value="1"/>
</dbReference>
<evidence type="ECO:0000259" key="1">
    <source>
        <dbReference type="Pfam" id="PF09350"/>
    </source>
</evidence>
<proteinExistence type="predicted"/>
<comment type="caution">
    <text evidence="2">The sequence shown here is derived from an EMBL/GenBank/DDBJ whole genome shotgun (WGS) entry which is preliminary data.</text>
</comment>
<name>A0A5S5CH59_9BACL</name>
<dbReference type="OrthoDB" id="9798476at2"/>
<dbReference type="InterPro" id="IPR052573">
    <property type="entry name" value="DnaJ_C_subfamily_28"/>
</dbReference>
<keyword evidence="3" id="KW-1185">Reference proteome</keyword>
<protein>
    <submittedName>
        <fullName evidence="2">Uncharacterized protein DUF1992</fullName>
    </submittedName>
</protein>
<organism evidence="2 3">
    <name type="scientific">Paenibacillus methanolicus</name>
    <dbReference type="NCBI Taxonomy" id="582686"/>
    <lineage>
        <taxon>Bacteria</taxon>
        <taxon>Bacillati</taxon>
        <taxon>Bacillota</taxon>
        <taxon>Bacilli</taxon>
        <taxon>Bacillales</taxon>
        <taxon>Paenibacillaceae</taxon>
        <taxon>Paenibacillus</taxon>
    </lineage>
</organism>
<dbReference type="RefSeq" id="WP_148928072.1">
    <property type="nucleotide sequence ID" value="NZ_VNHS01000002.1"/>
</dbReference>
<gene>
    <name evidence="2" type="ORF">BCM02_102127</name>
</gene>
<feature type="domain" description="DnaJ homologue subfamily C member 28 conserved" evidence="1">
    <location>
        <begin position="7"/>
        <end position="74"/>
    </location>
</feature>
<accession>A0A5S5CH59</accession>
<dbReference type="PANTHER" id="PTHR39158">
    <property type="entry name" value="OS08G0560600 PROTEIN"/>
    <property type="match status" value="1"/>
</dbReference>
<evidence type="ECO:0000313" key="3">
    <source>
        <dbReference type="Proteomes" id="UP000323257"/>
    </source>
</evidence>